<protein>
    <submittedName>
        <fullName evidence="2">Aspartyl/asparaginyl beta-hydroxylase isoform X6</fullName>
    </submittedName>
</protein>
<gene>
    <name evidence="2" type="primary">unm_hu7910</name>
</gene>
<reference evidence="2" key="1">
    <citation type="submission" date="2025-08" db="UniProtKB">
        <authorList>
            <consortium name="RefSeq"/>
        </authorList>
    </citation>
    <scope>IDENTIFICATION</scope>
    <source>
        <strain evidence="2">Tuebingen</strain>
        <tissue evidence="2">Fibroblasts and whole tissue</tissue>
    </source>
</reference>
<sequence length="362" mass="41499">MLLKAVNTYREVAELPDVPPDLIKATLKRRADRQQFLGRTRGSLATLEKLVQIFPEDISLKNDLGVAHLLLGDNKSAKQIYEEVLASAPRDGFAKVHYGFILKSENKIAESIPYLREGLESGEPGTDDGRFYFHLGDALQRVGDSSAYDWYEAGHQRGHFASLWQRSLYNVQGLRAQPWWTAEQTGYTDLVKVLERNWLTIRDEALSVLDSNSGQFLPEDENLREKGDWGQFTLWQQGRKVASSCRSVPKTCALMERFPETTGCKRGQIKFSVMQPGTHVWPHTGPTNCRLRMHLGLVIPSKGCRIRCTNQTREWKEGKVLIFDDSFEHEVWQEAEIYRLIFIVDVWHPELTQLQRQTLSPI</sequence>
<evidence type="ECO:0000313" key="2">
    <source>
        <dbReference type="RefSeq" id="XP_073763477.1"/>
    </source>
</evidence>
<dbReference type="RefSeq" id="XP_073763477.1">
    <property type="nucleotide sequence ID" value="XM_073907376.1"/>
</dbReference>
<accession>A0AC58G174</accession>
<keyword evidence="1" id="KW-1185">Reference proteome</keyword>
<name>A0AC58G174_DANRE</name>
<dbReference type="Proteomes" id="UP000000437">
    <property type="component" value="Chromosome 7"/>
</dbReference>
<organism evidence="1 2">
    <name type="scientific">Danio rerio</name>
    <name type="common">Zebrafish</name>
    <name type="synonym">Brachydanio rerio</name>
    <dbReference type="NCBI Taxonomy" id="7955"/>
    <lineage>
        <taxon>Eukaryota</taxon>
        <taxon>Metazoa</taxon>
        <taxon>Chordata</taxon>
        <taxon>Craniata</taxon>
        <taxon>Vertebrata</taxon>
        <taxon>Euteleostomi</taxon>
        <taxon>Actinopterygii</taxon>
        <taxon>Neopterygii</taxon>
        <taxon>Teleostei</taxon>
        <taxon>Ostariophysi</taxon>
        <taxon>Cypriniformes</taxon>
        <taxon>Danionidae</taxon>
        <taxon>Danioninae</taxon>
        <taxon>Danio</taxon>
    </lineage>
</organism>
<evidence type="ECO:0000313" key="1">
    <source>
        <dbReference type="Proteomes" id="UP000000437"/>
    </source>
</evidence>
<proteinExistence type="predicted"/>